<evidence type="ECO:0000256" key="2">
    <source>
        <dbReference type="ARBA" id="ARBA00022692"/>
    </source>
</evidence>
<feature type="transmembrane region" description="Helical" evidence="5">
    <location>
        <begin position="73"/>
        <end position="91"/>
    </location>
</feature>
<dbReference type="EMBL" id="JNBR01002866">
    <property type="protein sequence ID" value="OQR80856.1"/>
    <property type="molecule type" value="Genomic_DNA"/>
</dbReference>
<feature type="transmembrane region" description="Helical" evidence="5">
    <location>
        <begin position="160"/>
        <end position="181"/>
    </location>
</feature>
<feature type="transmembrane region" description="Helical" evidence="5">
    <location>
        <begin position="43"/>
        <end position="61"/>
    </location>
</feature>
<keyword evidence="4 5" id="KW-0472">Membrane</keyword>
<keyword evidence="7" id="KW-1185">Reference proteome</keyword>
<feature type="transmembrane region" description="Helical" evidence="5">
    <location>
        <begin position="228"/>
        <end position="246"/>
    </location>
</feature>
<sequence length="374" mass="39831">MGHFADRLGGQYSVIAACLSAGLCHLAFGLLDHAQCLSKATVLFGYGVIQVSRALSIVAVTKSCAAWYERDEHGTFAGVFTAIVFGGEWVLETPMQAAFECVGQRWFFYAASAVFMALAGATGLGLLSEPRQGVHAPLWGATTASIGVNGLGEVVRLRMIWGFTTAMVCLSMVQHGFFAHIAAYLAESKVIPIDPDKLCGAWRMGSCIGGVVCGVASDTFFRAHRGPTLVVLSFVQATLLYLVYVVGPSHDVQGLVVAVAAVLQGNISVAGLAVPLDLPVEIAASATGVLVAARYLGEGAAVAIVDTVVHHWGYQVWMATLLFVSIATGFCVLCTYLAVLRPRSRPIPELIPLYRIKREHPDVAMVYVARRVSL</sequence>
<dbReference type="SUPFAM" id="SSF103473">
    <property type="entry name" value="MFS general substrate transporter"/>
    <property type="match status" value="1"/>
</dbReference>
<gene>
    <name evidence="6" type="ORF">ACHHYP_17130</name>
</gene>
<dbReference type="InterPro" id="IPR036259">
    <property type="entry name" value="MFS_trans_sf"/>
</dbReference>
<name>A0A1V9Y567_ACHHY</name>
<comment type="caution">
    <text evidence="6">The sequence shown here is derived from an EMBL/GenBank/DDBJ whole genome shotgun (WGS) entry which is preliminary data.</text>
</comment>
<evidence type="ECO:0000313" key="7">
    <source>
        <dbReference type="Proteomes" id="UP000243579"/>
    </source>
</evidence>
<feature type="transmembrane region" description="Helical" evidence="5">
    <location>
        <begin position="252"/>
        <end position="274"/>
    </location>
</feature>
<evidence type="ECO:0000256" key="5">
    <source>
        <dbReference type="SAM" id="Phobius"/>
    </source>
</evidence>
<protein>
    <submittedName>
        <fullName evidence="6">Major Facilitator Superfamily (MFS)</fullName>
    </submittedName>
</protein>
<evidence type="ECO:0000256" key="3">
    <source>
        <dbReference type="ARBA" id="ARBA00022989"/>
    </source>
</evidence>
<dbReference type="GO" id="GO:0005789">
    <property type="term" value="C:endoplasmic reticulum membrane"/>
    <property type="evidence" value="ECO:0007669"/>
    <property type="project" value="TreeGrafter"/>
</dbReference>
<dbReference type="OrthoDB" id="10405228at2759"/>
<evidence type="ECO:0000313" key="6">
    <source>
        <dbReference type="EMBL" id="OQR80856.1"/>
    </source>
</evidence>
<organism evidence="6 7">
    <name type="scientific">Achlya hypogyna</name>
    <name type="common">Oomycete</name>
    <name type="synonym">Protoachlya hypogyna</name>
    <dbReference type="NCBI Taxonomy" id="1202772"/>
    <lineage>
        <taxon>Eukaryota</taxon>
        <taxon>Sar</taxon>
        <taxon>Stramenopiles</taxon>
        <taxon>Oomycota</taxon>
        <taxon>Saprolegniomycetes</taxon>
        <taxon>Saprolegniales</taxon>
        <taxon>Achlyaceae</taxon>
        <taxon>Achlya</taxon>
    </lineage>
</organism>
<accession>A0A1V9Y567</accession>
<keyword evidence="3 5" id="KW-1133">Transmembrane helix</keyword>
<comment type="subcellular location">
    <subcellularLocation>
        <location evidence="1">Membrane</location>
        <topology evidence="1">Multi-pass membrane protein</topology>
    </subcellularLocation>
</comment>
<evidence type="ECO:0000256" key="1">
    <source>
        <dbReference type="ARBA" id="ARBA00004141"/>
    </source>
</evidence>
<dbReference type="PANTHER" id="PTHR43184:SF12">
    <property type="entry name" value="SUGAR PHOSPHATE EXCHANGER 3"/>
    <property type="match status" value="1"/>
</dbReference>
<dbReference type="STRING" id="1202772.A0A1V9Y567"/>
<dbReference type="PANTHER" id="PTHR43184">
    <property type="entry name" value="MAJOR FACILITATOR SUPERFAMILY TRANSPORTER 16, ISOFORM B"/>
    <property type="match status" value="1"/>
</dbReference>
<dbReference type="Gene3D" id="1.20.1250.20">
    <property type="entry name" value="MFS general substrate transporter like domains"/>
    <property type="match status" value="2"/>
</dbReference>
<keyword evidence="2 5" id="KW-0812">Transmembrane</keyword>
<dbReference type="PROSITE" id="PS51257">
    <property type="entry name" value="PROKAR_LIPOPROTEIN"/>
    <property type="match status" value="1"/>
</dbReference>
<evidence type="ECO:0000256" key="4">
    <source>
        <dbReference type="ARBA" id="ARBA00023136"/>
    </source>
</evidence>
<feature type="transmembrane region" description="Helical" evidence="5">
    <location>
        <begin position="106"/>
        <end position="127"/>
    </location>
</feature>
<proteinExistence type="predicted"/>
<feature type="transmembrane region" description="Helical" evidence="5">
    <location>
        <begin position="12"/>
        <end position="31"/>
    </location>
</feature>
<dbReference type="Proteomes" id="UP000243579">
    <property type="component" value="Unassembled WGS sequence"/>
</dbReference>
<dbReference type="AlphaFoldDB" id="A0A1V9Y567"/>
<reference evidence="6 7" key="1">
    <citation type="journal article" date="2014" name="Genome Biol. Evol.">
        <title>The secreted proteins of Achlya hypogyna and Thraustotheca clavata identify the ancestral oomycete secretome and reveal gene acquisitions by horizontal gene transfer.</title>
        <authorList>
            <person name="Misner I."/>
            <person name="Blouin N."/>
            <person name="Leonard G."/>
            <person name="Richards T.A."/>
            <person name="Lane C.E."/>
        </authorList>
    </citation>
    <scope>NUCLEOTIDE SEQUENCE [LARGE SCALE GENOMIC DNA]</scope>
    <source>
        <strain evidence="6 7">ATCC 48635</strain>
    </source>
</reference>
<feature type="transmembrane region" description="Helical" evidence="5">
    <location>
        <begin position="317"/>
        <end position="339"/>
    </location>
</feature>